<keyword evidence="1" id="KW-0732">Signal</keyword>
<feature type="chain" id="PRO_5046281229" evidence="1">
    <location>
        <begin position="25"/>
        <end position="273"/>
    </location>
</feature>
<sequence length="273" mass="29117">MRLNPYLITAGAMGLALAAVFAQARQAPPRPEAIDSHSADLVSPQLRRGLSLSKPLSPRADAVSVEDVGDVDSFGRNLRWLGVTQADIALTTDCSTWTGPGCQVITPGALTSFSFTDLGHIRLPPKASKSLLCYWLSPLVTVSYDNPGASMVNGLVRYSPTLTIENSVLDDPALINPMTGLPFAGRLDTSMTSSEFYEVPLPPGAAFTQRSRDSAVCIAGFLSKRTLVDSFGLTEAQANAFFQQETTVRLNVSGTINHVSDASLIFGLRIIGD</sequence>
<dbReference type="EMBL" id="JBHSNM010000005">
    <property type="protein sequence ID" value="MFC5571046.1"/>
    <property type="molecule type" value="Genomic_DNA"/>
</dbReference>
<evidence type="ECO:0000256" key="1">
    <source>
        <dbReference type="SAM" id="SignalP"/>
    </source>
</evidence>
<reference evidence="3" key="1">
    <citation type="journal article" date="2019" name="Int. J. Syst. Evol. Microbiol.">
        <title>The Global Catalogue of Microorganisms (GCM) 10K type strain sequencing project: providing services to taxonomists for standard genome sequencing and annotation.</title>
        <authorList>
            <consortium name="The Broad Institute Genomics Platform"/>
            <consortium name="The Broad Institute Genome Sequencing Center for Infectious Disease"/>
            <person name="Wu L."/>
            <person name="Ma J."/>
        </authorList>
    </citation>
    <scope>NUCLEOTIDE SEQUENCE [LARGE SCALE GENOMIC DNA]</scope>
    <source>
        <strain evidence="3">KACC 11407</strain>
    </source>
</reference>
<proteinExistence type="predicted"/>
<accession>A0ABW0SQV6</accession>
<keyword evidence="3" id="KW-1185">Reference proteome</keyword>
<gene>
    <name evidence="2" type="ORF">ACFPN1_13350</name>
</gene>
<comment type="caution">
    <text evidence="2">The sequence shown here is derived from an EMBL/GenBank/DDBJ whole genome shotgun (WGS) entry which is preliminary data.</text>
</comment>
<dbReference type="RefSeq" id="WP_386755610.1">
    <property type="nucleotide sequence ID" value="NZ_JBHSNM010000005.1"/>
</dbReference>
<name>A0ABW0SQV6_9GAMM</name>
<evidence type="ECO:0000313" key="3">
    <source>
        <dbReference type="Proteomes" id="UP001596036"/>
    </source>
</evidence>
<evidence type="ECO:0000313" key="2">
    <source>
        <dbReference type="EMBL" id="MFC5571046.1"/>
    </source>
</evidence>
<feature type="signal peptide" evidence="1">
    <location>
        <begin position="1"/>
        <end position="24"/>
    </location>
</feature>
<protein>
    <submittedName>
        <fullName evidence="2">Uncharacterized protein</fullName>
    </submittedName>
</protein>
<organism evidence="2 3">
    <name type="scientific">Lysobacter yangpyeongensis</name>
    <dbReference type="NCBI Taxonomy" id="346182"/>
    <lineage>
        <taxon>Bacteria</taxon>
        <taxon>Pseudomonadati</taxon>
        <taxon>Pseudomonadota</taxon>
        <taxon>Gammaproteobacteria</taxon>
        <taxon>Lysobacterales</taxon>
        <taxon>Lysobacteraceae</taxon>
        <taxon>Lysobacter</taxon>
    </lineage>
</organism>
<dbReference type="Proteomes" id="UP001596036">
    <property type="component" value="Unassembled WGS sequence"/>
</dbReference>